<dbReference type="InterPro" id="IPR020617">
    <property type="entry name" value="Thiolase_C"/>
</dbReference>
<evidence type="ECO:0000256" key="1">
    <source>
        <dbReference type="ARBA" id="ARBA00010982"/>
    </source>
</evidence>
<feature type="domain" description="Thiolase C-terminal" evidence="4">
    <location>
        <begin position="7"/>
        <end position="56"/>
    </location>
</feature>
<keyword evidence="2 5" id="KW-0808">Transferase</keyword>
<sequence length="57" mass="5949">MLTPTVGAIALGHPLGMSGVRLALAASLELERRKGRYALCTMCIGVGQGIALILERV</sequence>
<gene>
    <name evidence="5" type="primary">paaJ_2</name>
    <name evidence="5" type="ORF">NCTC12993_07032</name>
</gene>
<name>A0A485CTL6_KLUCR</name>
<keyword evidence="6" id="KW-1185">Reference proteome</keyword>
<keyword evidence="3 5" id="KW-0012">Acyltransferase</keyword>
<reference evidence="5 6" key="1">
    <citation type="submission" date="2019-03" db="EMBL/GenBank/DDBJ databases">
        <authorList>
            <consortium name="Pathogen Informatics"/>
        </authorList>
    </citation>
    <scope>NUCLEOTIDE SEQUENCE [LARGE SCALE GENOMIC DNA]</scope>
    <source>
        <strain evidence="5 6">NCTC12993</strain>
    </source>
</reference>
<dbReference type="PANTHER" id="PTHR18919:SF107">
    <property type="entry name" value="ACETYL-COA ACETYLTRANSFERASE, CYTOSOLIC"/>
    <property type="match status" value="1"/>
</dbReference>
<accession>A0A485CTL6</accession>
<proteinExistence type="inferred from homology"/>
<dbReference type="Pfam" id="PF02803">
    <property type="entry name" value="Thiolase_C"/>
    <property type="match status" value="1"/>
</dbReference>
<dbReference type="GO" id="GO:0044281">
    <property type="term" value="P:small molecule metabolic process"/>
    <property type="evidence" value="ECO:0007669"/>
    <property type="project" value="UniProtKB-ARBA"/>
</dbReference>
<comment type="similarity">
    <text evidence="1">Belongs to the thiolase-like superfamily. Thiolase family.</text>
</comment>
<organism evidence="5 6">
    <name type="scientific">Kluyvera cryocrescens</name>
    <name type="common">Kluyvera citrophila</name>
    <dbReference type="NCBI Taxonomy" id="580"/>
    <lineage>
        <taxon>Bacteria</taxon>
        <taxon>Pseudomonadati</taxon>
        <taxon>Pseudomonadota</taxon>
        <taxon>Gammaproteobacteria</taxon>
        <taxon>Enterobacterales</taxon>
        <taxon>Enterobacteriaceae</taxon>
        <taxon>Kluyvera</taxon>
    </lineage>
</organism>
<dbReference type="GO" id="GO:0033812">
    <property type="term" value="F:3-oxoadipyl-CoA thiolase activity"/>
    <property type="evidence" value="ECO:0007669"/>
    <property type="project" value="UniProtKB-EC"/>
</dbReference>
<evidence type="ECO:0000313" key="5">
    <source>
        <dbReference type="EMBL" id="VFS87913.1"/>
    </source>
</evidence>
<evidence type="ECO:0000256" key="2">
    <source>
        <dbReference type="ARBA" id="ARBA00022679"/>
    </source>
</evidence>
<evidence type="ECO:0000256" key="3">
    <source>
        <dbReference type="ARBA" id="ARBA00023315"/>
    </source>
</evidence>
<dbReference type="EMBL" id="CAADJD010000028">
    <property type="protein sequence ID" value="VFS87913.1"/>
    <property type="molecule type" value="Genomic_DNA"/>
</dbReference>
<evidence type="ECO:0000313" key="6">
    <source>
        <dbReference type="Proteomes" id="UP000401081"/>
    </source>
</evidence>
<protein>
    <submittedName>
        <fullName evidence="5">Beta-ketoadipyl-CoA thiolase</fullName>
        <ecNumber evidence="5">2.3.1.174</ecNumber>
    </submittedName>
</protein>
<dbReference type="SUPFAM" id="SSF53901">
    <property type="entry name" value="Thiolase-like"/>
    <property type="match status" value="1"/>
</dbReference>
<dbReference type="InterPro" id="IPR020610">
    <property type="entry name" value="Thiolase_AS"/>
</dbReference>
<dbReference type="EC" id="2.3.1.174" evidence="5"/>
<dbReference type="PANTHER" id="PTHR18919">
    <property type="entry name" value="ACETYL-COA C-ACYLTRANSFERASE"/>
    <property type="match status" value="1"/>
</dbReference>
<dbReference type="PROSITE" id="PS00099">
    <property type="entry name" value="THIOLASE_3"/>
    <property type="match status" value="1"/>
</dbReference>
<dbReference type="AlphaFoldDB" id="A0A485CTL6"/>
<dbReference type="InterPro" id="IPR016039">
    <property type="entry name" value="Thiolase-like"/>
</dbReference>
<evidence type="ECO:0000259" key="4">
    <source>
        <dbReference type="Pfam" id="PF02803"/>
    </source>
</evidence>
<dbReference type="Gene3D" id="3.40.47.10">
    <property type="match status" value="1"/>
</dbReference>
<dbReference type="Proteomes" id="UP000401081">
    <property type="component" value="Unassembled WGS sequence"/>
</dbReference>